<proteinExistence type="inferred from homology"/>
<keyword evidence="6" id="KW-0800">Toxin</keyword>
<evidence type="ECO:0000313" key="9">
    <source>
        <dbReference type="Proteomes" id="UP001595420"/>
    </source>
</evidence>
<feature type="binding site" evidence="6">
    <location>
        <position position="7"/>
    </location>
    <ligand>
        <name>Mg(2+)</name>
        <dbReference type="ChEBI" id="CHEBI:18420"/>
    </ligand>
</feature>
<feature type="domain" description="PIN" evidence="7">
    <location>
        <begin position="5"/>
        <end position="129"/>
    </location>
</feature>
<dbReference type="InterPro" id="IPR022907">
    <property type="entry name" value="VapC_family"/>
</dbReference>
<comment type="similarity">
    <text evidence="6">Belongs to the PINc/VapC protein family.</text>
</comment>
<dbReference type="EMBL" id="JBHRSB010000016">
    <property type="protein sequence ID" value="MFC3003841.1"/>
    <property type="molecule type" value="Genomic_DNA"/>
</dbReference>
<gene>
    <name evidence="6" type="primary">vapC</name>
    <name evidence="8" type="ORF">ACFOD3_28360</name>
</gene>
<organism evidence="8 9">
    <name type="scientific">Falsiroseomonas tokyonensis</name>
    <dbReference type="NCBI Taxonomy" id="430521"/>
    <lineage>
        <taxon>Bacteria</taxon>
        <taxon>Pseudomonadati</taxon>
        <taxon>Pseudomonadota</taxon>
        <taxon>Alphaproteobacteria</taxon>
        <taxon>Acetobacterales</taxon>
        <taxon>Roseomonadaceae</taxon>
        <taxon>Falsiroseomonas</taxon>
    </lineage>
</organism>
<dbReference type="PANTHER" id="PTHR35901">
    <property type="entry name" value="RIBONUCLEASE VAPC3"/>
    <property type="match status" value="1"/>
</dbReference>
<dbReference type="RefSeq" id="WP_343215323.1">
    <property type="nucleotide sequence ID" value="NZ_JAFNJS010000016.1"/>
</dbReference>
<comment type="caution">
    <text evidence="8">The sequence shown here is derived from an EMBL/GenBank/DDBJ whole genome shotgun (WGS) entry which is preliminary data.</text>
</comment>
<keyword evidence="4 6" id="KW-0378">Hydrolase</keyword>
<dbReference type="InterPro" id="IPR002716">
    <property type="entry name" value="PIN_dom"/>
</dbReference>
<dbReference type="PANTHER" id="PTHR35901:SF1">
    <property type="entry name" value="EXONUCLEASE VAPC9"/>
    <property type="match status" value="1"/>
</dbReference>
<comment type="function">
    <text evidence="6">Toxic component of a toxin-antitoxin (TA) system. An RNase.</text>
</comment>
<accession>A0ABV7C4F6</accession>
<keyword evidence="5 6" id="KW-0460">Magnesium</keyword>
<comment type="cofactor">
    <cofactor evidence="6">
        <name>Mg(2+)</name>
        <dbReference type="ChEBI" id="CHEBI:18420"/>
    </cofactor>
</comment>
<dbReference type="Pfam" id="PF01850">
    <property type="entry name" value="PIN"/>
    <property type="match status" value="1"/>
</dbReference>
<dbReference type="InterPro" id="IPR029060">
    <property type="entry name" value="PIN-like_dom_sf"/>
</dbReference>
<keyword evidence="2 6" id="KW-0540">Nuclease</keyword>
<feature type="binding site" evidence="6">
    <location>
        <position position="104"/>
    </location>
    <ligand>
        <name>Mg(2+)</name>
        <dbReference type="ChEBI" id="CHEBI:18420"/>
    </ligand>
</feature>
<dbReference type="InterPro" id="IPR051619">
    <property type="entry name" value="TypeII_TA_RNase_PINc/VapC"/>
</dbReference>
<name>A0ABV7C4F6_9PROT</name>
<evidence type="ECO:0000256" key="2">
    <source>
        <dbReference type="ARBA" id="ARBA00022722"/>
    </source>
</evidence>
<dbReference type="Proteomes" id="UP001595420">
    <property type="component" value="Unassembled WGS sequence"/>
</dbReference>
<dbReference type="SUPFAM" id="SSF88723">
    <property type="entry name" value="PIN domain-like"/>
    <property type="match status" value="1"/>
</dbReference>
<dbReference type="InterPro" id="IPR044153">
    <property type="entry name" value="PIN_Pae0151-like"/>
</dbReference>
<dbReference type="CDD" id="cd09873">
    <property type="entry name" value="PIN_Pae0151-like"/>
    <property type="match status" value="1"/>
</dbReference>
<keyword evidence="9" id="KW-1185">Reference proteome</keyword>
<dbReference type="EC" id="3.1.-.-" evidence="6"/>
<reference evidence="9" key="1">
    <citation type="journal article" date="2019" name="Int. J. Syst. Evol. Microbiol.">
        <title>The Global Catalogue of Microorganisms (GCM) 10K type strain sequencing project: providing services to taxonomists for standard genome sequencing and annotation.</title>
        <authorList>
            <consortium name="The Broad Institute Genomics Platform"/>
            <consortium name="The Broad Institute Genome Sequencing Center for Infectious Disease"/>
            <person name="Wu L."/>
            <person name="Ma J."/>
        </authorList>
    </citation>
    <scope>NUCLEOTIDE SEQUENCE [LARGE SCALE GENOMIC DNA]</scope>
    <source>
        <strain evidence="9">CGMCC 1.16855</strain>
    </source>
</reference>
<evidence type="ECO:0000256" key="4">
    <source>
        <dbReference type="ARBA" id="ARBA00022801"/>
    </source>
</evidence>
<keyword evidence="1 6" id="KW-1277">Toxin-antitoxin system</keyword>
<evidence type="ECO:0000256" key="1">
    <source>
        <dbReference type="ARBA" id="ARBA00022649"/>
    </source>
</evidence>
<keyword evidence="3 6" id="KW-0479">Metal-binding</keyword>
<dbReference type="HAMAP" id="MF_00265">
    <property type="entry name" value="VapC_Nob1"/>
    <property type="match status" value="1"/>
</dbReference>
<sequence>MPGFVLDASVTLAWALAGEVRAEEARTLALRVAEEAAVVPALWRLEVGNGLLMAERRGRVRPERVDAVLRQLGELPIEIDAESNARAWNGTAALARRHSLTLYDAAYLELAARRSLPLATFDGQLARAAAAEKVPLAMDAAP</sequence>
<evidence type="ECO:0000256" key="3">
    <source>
        <dbReference type="ARBA" id="ARBA00022723"/>
    </source>
</evidence>
<evidence type="ECO:0000256" key="6">
    <source>
        <dbReference type="HAMAP-Rule" id="MF_00265"/>
    </source>
</evidence>
<evidence type="ECO:0000256" key="5">
    <source>
        <dbReference type="ARBA" id="ARBA00022842"/>
    </source>
</evidence>
<evidence type="ECO:0000313" key="8">
    <source>
        <dbReference type="EMBL" id="MFC3003841.1"/>
    </source>
</evidence>
<protein>
    <recommendedName>
        <fullName evidence="6">Ribonuclease VapC</fullName>
        <shortName evidence="6">RNase VapC</shortName>
        <ecNumber evidence="6">3.1.-.-</ecNumber>
    </recommendedName>
    <alternativeName>
        <fullName evidence="6">Toxin VapC</fullName>
    </alternativeName>
</protein>
<dbReference type="Gene3D" id="3.40.50.1010">
    <property type="entry name" value="5'-nuclease"/>
    <property type="match status" value="1"/>
</dbReference>
<evidence type="ECO:0000259" key="7">
    <source>
        <dbReference type="Pfam" id="PF01850"/>
    </source>
</evidence>